<evidence type="ECO:0000256" key="3">
    <source>
        <dbReference type="ARBA" id="ARBA00023125"/>
    </source>
</evidence>
<protein>
    <submittedName>
        <fullName evidence="8">Uncharacterized protein</fullName>
    </submittedName>
</protein>
<keyword evidence="4" id="KW-0539">Nucleus</keyword>
<feature type="region of interest" description="Disordered" evidence="7">
    <location>
        <begin position="104"/>
        <end position="124"/>
    </location>
</feature>
<dbReference type="AlphaFoldDB" id="A0A6A5XV45"/>
<keyword evidence="2" id="KW-0235">DNA replication</keyword>
<dbReference type="GO" id="GO:0007064">
    <property type="term" value="P:mitotic sister chromatid cohesion"/>
    <property type="evidence" value="ECO:0007669"/>
    <property type="project" value="InterPro"/>
</dbReference>
<dbReference type="GO" id="GO:0031390">
    <property type="term" value="C:Ctf18 RFC-like complex"/>
    <property type="evidence" value="ECO:0007669"/>
    <property type="project" value="InterPro"/>
</dbReference>
<evidence type="ECO:0000256" key="2">
    <source>
        <dbReference type="ARBA" id="ARBA00022705"/>
    </source>
</evidence>
<dbReference type="RefSeq" id="XP_033385431.1">
    <property type="nucleotide sequence ID" value="XM_033524315.1"/>
</dbReference>
<comment type="subcellular location">
    <subcellularLocation>
        <location evidence="1">Nucleus</location>
    </subcellularLocation>
</comment>
<evidence type="ECO:0000256" key="4">
    <source>
        <dbReference type="ARBA" id="ARBA00023242"/>
    </source>
</evidence>
<evidence type="ECO:0000256" key="5">
    <source>
        <dbReference type="ARBA" id="ARBA00023306"/>
    </source>
</evidence>
<feature type="region of interest" description="Disordered" evidence="7">
    <location>
        <begin position="246"/>
        <end position="286"/>
    </location>
</feature>
<organism evidence="8 9">
    <name type="scientific">Aaosphaeria arxii CBS 175.79</name>
    <dbReference type="NCBI Taxonomy" id="1450172"/>
    <lineage>
        <taxon>Eukaryota</taxon>
        <taxon>Fungi</taxon>
        <taxon>Dikarya</taxon>
        <taxon>Ascomycota</taxon>
        <taxon>Pezizomycotina</taxon>
        <taxon>Dothideomycetes</taxon>
        <taxon>Pleosporomycetidae</taxon>
        <taxon>Pleosporales</taxon>
        <taxon>Pleosporales incertae sedis</taxon>
        <taxon>Aaosphaeria</taxon>
    </lineage>
</organism>
<dbReference type="GO" id="GO:0003677">
    <property type="term" value="F:DNA binding"/>
    <property type="evidence" value="ECO:0007669"/>
    <property type="project" value="UniProtKB-KW"/>
</dbReference>
<dbReference type="InterPro" id="IPR018607">
    <property type="entry name" value="Ctf8"/>
</dbReference>
<comment type="similarity">
    <text evidence="6">Belongs to the CTF8 family.</text>
</comment>
<keyword evidence="3" id="KW-0238">DNA-binding</keyword>
<proteinExistence type="inferred from homology"/>
<dbReference type="EMBL" id="ML978068">
    <property type="protein sequence ID" value="KAF2017092.1"/>
    <property type="molecule type" value="Genomic_DNA"/>
</dbReference>
<evidence type="ECO:0000256" key="7">
    <source>
        <dbReference type="SAM" id="MobiDB-lite"/>
    </source>
</evidence>
<dbReference type="Proteomes" id="UP000799778">
    <property type="component" value="Unassembled WGS sequence"/>
</dbReference>
<evidence type="ECO:0000256" key="1">
    <source>
        <dbReference type="ARBA" id="ARBA00004123"/>
    </source>
</evidence>
<dbReference type="OrthoDB" id="70316at2759"/>
<sequence>MPTIPLHLPDRTTSSQDNPLPPLLHTPSGLAILELQGTIHFPTPVPDAQPSTLVGNIVFPHYKPDADPKDTKWMKRVYFYIGKNQRMAGECKKLAKPFAVVRKRGTSGGAGGGEGEDVDMEGGEGGREELEIAEIVRYKIGGLPVRLLGRRRRDVGCDHWTSRNPGPVAVLRISTQHAIEQYGAAIISSSLAELAAECIEAMRLCRQQRLLQTGHPGARPLPNVALYSKLLDPTIDDQSCDYYHQCQPGASSPEPIPEEPAPEPPAATEVLPGTPIATGVPAGSGPGKQLQTGYYWIRGVAAPNFHKYMQSKPLYATGPAVLGDYTTAGQFQVVGDQLVQLVSGPGEKPEKLLYGVVGEERVINNNSLGVTWSEAKNAYGKFAWNGDGLVWSVAGVQRPNAAAWYVCEGQKMYINLGNYLYQTPKGCADQTIHYYNDKTANN</sequence>
<dbReference type="GeneID" id="54281712"/>
<reference evidence="8" key="1">
    <citation type="journal article" date="2020" name="Stud. Mycol.">
        <title>101 Dothideomycetes genomes: a test case for predicting lifestyles and emergence of pathogens.</title>
        <authorList>
            <person name="Haridas S."/>
            <person name="Albert R."/>
            <person name="Binder M."/>
            <person name="Bloem J."/>
            <person name="Labutti K."/>
            <person name="Salamov A."/>
            <person name="Andreopoulos B."/>
            <person name="Baker S."/>
            <person name="Barry K."/>
            <person name="Bills G."/>
            <person name="Bluhm B."/>
            <person name="Cannon C."/>
            <person name="Castanera R."/>
            <person name="Culley D."/>
            <person name="Daum C."/>
            <person name="Ezra D."/>
            <person name="Gonzalez J."/>
            <person name="Henrissat B."/>
            <person name="Kuo A."/>
            <person name="Liang C."/>
            <person name="Lipzen A."/>
            <person name="Lutzoni F."/>
            <person name="Magnuson J."/>
            <person name="Mondo S."/>
            <person name="Nolan M."/>
            <person name="Ohm R."/>
            <person name="Pangilinan J."/>
            <person name="Park H.-J."/>
            <person name="Ramirez L."/>
            <person name="Alfaro M."/>
            <person name="Sun H."/>
            <person name="Tritt A."/>
            <person name="Yoshinaga Y."/>
            <person name="Zwiers L.-H."/>
            <person name="Turgeon B."/>
            <person name="Goodwin S."/>
            <person name="Spatafora J."/>
            <person name="Crous P."/>
            <person name="Grigoriev I."/>
        </authorList>
    </citation>
    <scope>NUCLEOTIDE SEQUENCE</scope>
    <source>
        <strain evidence="8">CBS 175.79</strain>
    </source>
</reference>
<accession>A0A6A5XV45</accession>
<evidence type="ECO:0000313" key="8">
    <source>
        <dbReference type="EMBL" id="KAF2017092.1"/>
    </source>
</evidence>
<keyword evidence="9" id="KW-1185">Reference proteome</keyword>
<feature type="region of interest" description="Disordered" evidence="7">
    <location>
        <begin position="1"/>
        <end position="21"/>
    </location>
</feature>
<dbReference type="PANTHER" id="PTHR28605:SF1">
    <property type="entry name" value="CHROMOSOME TRANSMISSION FIDELITY FACTOR 8"/>
    <property type="match status" value="1"/>
</dbReference>
<name>A0A6A5XV45_9PLEO</name>
<evidence type="ECO:0000313" key="9">
    <source>
        <dbReference type="Proteomes" id="UP000799778"/>
    </source>
</evidence>
<keyword evidence="5" id="KW-0131">Cell cycle</keyword>
<evidence type="ECO:0000256" key="6">
    <source>
        <dbReference type="ARBA" id="ARBA00038447"/>
    </source>
</evidence>
<dbReference type="PANTHER" id="PTHR28605">
    <property type="entry name" value="CTF8, CHROMOSOME TRANSMISSION FIDELITY FACTOR 8 HOMOLOG (S. CEREVISIAE)"/>
    <property type="match status" value="1"/>
</dbReference>
<dbReference type="Pfam" id="PF09696">
    <property type="entry name" value="Ctf8"/>
    <property type="match status" value="1"/>
</dbReference>
<dbReference type="GO" id="GO:0006260">
    <property type="term" value="P:DNA replication"/>
    <property type="evidence" value="ECO:0007669"/>
    <property type="project" value="UniProtKB-KW"/>
</dbReference>
<gene>
    <name evidence="8" type="ORF">BU24DRAFT_366636</name>
</gene>